<name>A0AAE9KIA9_9CAUD</name>
<dbReference type="KEGG" id="vg:77932657"/>
<evidence type="ECO:0000259" key="1">
    <source>
        <dbReference type="Pfam" id="PF20744"/>
    </source>
</evidence>
<dbReference type="EMBL" id="OM810291">
    <property type="protein sequence ID" value="UOT58054.1"/>
    <property type="molecule type" value="Genomic_DNA"/>
</dbReference>
<evidence type="ECO:0000313" key="2">
    <source>
        <dbReference type="EMBL" id="UOT58054.1"/>
    </source>
</evidence>
<reference evidence="2" key="1">
    <citation type="submission" date="2022-02" db="EMBL/GenBank/DDBJ databases">
        <title>The Aeromonas hydrophila phage ZPAH14.</title>
        <authorList>
            <person name="Li J."/>
        </authorList>
    </citation>
    <scope>NUCLEOTIDE SEQUENCE</scope>
</reference>
<protein>
    <recommendedName>
        <fullName evidence="1">Tail fibre protein gp37 trimerization region domain-containing protein</fullName>
    </recommendedName>
</protein>
<proteinExistence type="predicted"/>
<dbReference type="Pfam" id="PF20744">
    <property type="entry name" value="gp37_trimer"/>
    <property type="match status" value="1"/>
</dbReference>
<organism evidence="2 3">
    <name type="scientific">Aeromonas phage ZPAH14</name>
    <dbReference type="NCBI Taxonomy" id="2924887"/>
    <lineage>
        <taxon>Viruses</taxon>
        <taxon>Duplodnaviria</taxon>
        <taxon>Heunggongvirae</taxon>
        <taxon>Uroviricota</taxon>
        <taxon>Caudoviricetes</taxon>
        <taxon>Chaseviridae</taxon>
        <taxon>Nefertitivirinae</taxon>
        <taxon>Shantouvirus</taxon>
        <taxon>Shantouvirus ZPAH14</taxon>
    </lineage>
</organism>
<sequence length="560" mass="58886">MKGYSFSELVKLAEAAMPRAGGTFDGAITAPQVNIGNSQSSDPKAATRFDWVNARLQEKLSLSGGSMSGQLIGKTTGVPNRLEQLNGQYSAFNVANIEVDPASQGGVSYAEALHSSSQVKGVGFVQHMSLGQKRQSGASYHDVYLATGGSDTGATVEWLFGSTGVLACPGAVLLGGSTQATQTNAAVRRDYLLSQLGNYLPLSGGTVQGQVVIAHDANTLNLRPKTAAAPSYLLGQDYAGNNQWYVGKGDTSADIYLHNYVGGSNLQLEDGGTIALNPGNRQVWLNGYSLSMCTAGNKEFRMYGANGEDHFALWHEPASGQAHLRVNGGGACTLQADGSFVSPARIWANDVTLNSGKASLRTATPGGHADWWTRIPALQVYADATRTAATSVWMAGELGASQIAAMDVNRPEAGAIVSLHLEGGYAQHQWTHRDYTASGAVRGLGGVFDAGSRVYSPVNVPILSATHGYNDVINGGTFNVGAYAFLQNHPDLRVGTVAPGATCDGSRLFPTSVDNDWDDMYGAPVPGVWRCQGYSNLGGAVPGGWETDWTAGKTLWIRVA</sequence>
<evidence type="ECO:0000313" key="3">
    <source>
        <dbReference type="Proteomes" id="UP000830307"/>
    </source>
</evidence>
<keyword evidence="3" id="KW-1185">Reference proteome</keyword>
<dbReference type="InterPro" id="IPR048388">
    <property type="entry name" value="Gp37_trimer"/>
</dbReference>
<dbReference type="RefSeq" id="YP_010656763.1">
    <property type="nucleotide sequence ID" value="NC_070840.1"/>
</dbReference>
<dbReference type="GeneID" id="77932657"/>
<feature type="domain" description="Tail fibre protein gp37 trimerization region" evidence="1">
    <location>
        <begin position="218"/>
        <end position="272"/>
    </location>
</feature>
<dbReference type="Gene3D" id="6.20.80.10">
    <property type="match status" value="1"/>
</dbReference>
<accession>A0AAE9KIA9</accession>
<dbReference type="Proteomes" id="UP000830307">
    <property type="component" value="Segment"/>
</dbReference>